<organism evidence="1 2">
    <name type="scientific">Penicillium cf. griseofulvum</name>
    <dbReference type="NCBI Taxonomy" id="2972120"/>
    <lineage>
        <taxon>Eukaryota</taxon>
        <taxon>Fungi</taxon>
        <taxon>Dikarya</taxon>
        <taxon>Ascomycota</taxon>
        <taxon>Pezizomycotina</taxon>
        <taxon>Eurotiomycetes</taxon>
        <taxon>Eurotiomycetidae</taxon>
        <taxon>Eurotiales</taxon>
        <taxon>Aspergillaceae</taxon>
        <taxon>Penicillium</taxon>
    </lineage>
</organism>
<evidence type="ECO:0000313" key="1">
    <source>
        <dbReference type="EMBL" id="KAJ5200774.1"/>
    </source>
</evidence>
<reference evidence="1" key="1">
    <citation type="submission" date="2022-11" db="EMBL/GenBank/DDBJ databases">
        <authorList>
            <person name="Petersen C."/>
        </authorList>
    </citation>
    <scope>NUCLEOTIDE SEQUENCE</scope>
    <source>
        <strain evidence="1">IBT 16849</strain>
    </source>
</reference>
<dbReference type="AlphaFoldDB" id="A0A9W9MGA4"/>
<keyword evidence="2" id="KW-1185">Reference proteome</keyword>
<proteinExistence type="predicted"/>
<dbReference type="Proteomes" id="UP001150879">
    <property type="component" value="Unassembled WGS sequence"/>
</dbReference>
<comment type="caution">
    <text evidence="1">The sequence shown here is derived from an EMBL/GenBank/DDBJ whole genome shotgun (WGS) entry which is preliminary data.</text>
</comment>
<evidence type="ECO:0000313" key="2">
    <source>
        <dbReference type="Proteomes" id="UP001150879"/>
    </source>
</evidence>
<dbReference type="EMBL" id="JAPQKP010000003">
    <property type="protein sequence ID" value="KAJ5200774.1"/>
    <property type="molecule type" value="Genomic_DNA"/>
</dbReference>
<dbReference type="OrthoDB" id="10388689at2759"/>
<protein>
    <submittedName>
        <fullName evidence="1">Uncharacterized protein</fullName>
    </submittedName>
</protein>
<sequence>MNADKKVVPESIPSINNEDLELLTELLLRARRRSLRQLAAVLDTIHQIGDLERLVELGTSTTQSRSCILILHQLDRINWALVQRLAIILNEQVADEAMEQDIWERVNG</sequence>
<reference evidence="1" key="2">
    <citation type="journal article" date="2023" name="IMA Fungus">
        <title>Comparative genomic study of the Penicillium genus elucidates a diverse pangenome and 15 lateral gene transfer events.</title>
        <authorList>
            <person name="Petersen C."/>
            <person name="Sorensen T."/>
            <person name="Nielsen M.R."/>
            <person name="Sondergaard T.E."/>
            <person name="Sorensen J.L."/>
            <person name="Fitzpatrick D.A."/>
            <person name="Frisvad J.C."/>
            <person name="Nielsen K.L."/>
        </authorList>
    </citation>
    <scope>NUCLEOTIDE SEQUENCE</scope>
    <source>
        <strain evidence="1">IBT 16849</strain>
    </source>
</reference>
<name>A0A9W9MGA4_9EURO</name>
<gene>
    <name evidence="1" type="ORF">N7472_005978</name>
</gene>
<accession>A0A9W9MGA4</accession>